<proteinExistence type="predicted"/>
<evidence type="ECO:0000313" key="1">
    <source>
        <dbReference type="EnsemblProtists" id="EOD30753"/>
    </source>
</evidence>
<dbReference type="KEGG" id="ehx:EMIHUDRAFT_253652"/>
<dbReference type="GeneID" id="17276029"/>
<sequence>MWRRRRLVGSVPLTLVRTTRVDPNGVSGAVDGVEFSKDGVFYAAGDNHGVVRIYRTDNGNIVGKVTHEYSGGSCANSAAEINAVAFSPDGQYLATGDGGDGGAKVWRTDGYFDVNKPWQNDPPAHTLIGHTEVDGLDWSPDGKFIAIASNADVRVYDVQNGFAQIVRILAEPSQGAVNSLDFSSDSAYLAYAGGCRAQASNLSGSLLMTGTWDSVAVGK</sequence>
<dbReference type="Pfam" id="PF00400">
    <property type="entry name" value="WD40"/>
    <property type="match status" value="3"/>
</dbReference>
<evidence type="ECO:0000313" key="2">
    <source>
        <dbReference type="Proteomes" id="UP000013827"/>
    </source>
</evidence>
<dbReference type="HOGENOM" id="CLU_1263598_0_0_1"/>
<dbReference type="PANTHER" id="PTHR19879:SF9">
    <property type="entry name" value="TRANSCRIPTION INITIATION FACTOR TFIID SUBUNIT 5"/>
    <property type="match status" value="1"/>
</dbReference>
<dbReference type="SMART" id="SM00320">
    <property type="entry name" value="WD40"/>
    <property type="match status" value="3"/>
</dbReference>
<dbReference type="PANTHER" id="PTHR19879">
    <property type="entry name" value="TRANSCRIPTION INITIATION FACTOR TFIID"/>
    <property type="match status" value="1"/>
</dbReference>
<protein>
    <recommendedName>
        <fullName evidence="3">Anaphase-promoting complex subunit 4 WD40 domain-containing protein</fullName>
    </recommendedName>
</protein>
<dbReference type="InterPro" id="IPR015943">
    <property type="entry name" value="WD40/YVTN_repeat-like_dom_sf"/>
</dbReference>
<dbReference type="EnsemblProtists" id="EOD30753">
    <property type="protein sequence ID" value="EOD30753"/>
    <property type="gene ID" value="EMIHUDRAFT_253652"/>
</dbReference>
<dbReference type="InterPro" id="IPR001680">
    <property type="entry name" value="WD40_rpt"/>
</dbReference>
<dbReference type="RefSeq" id="XP_005783182.1">
    <property type="nucleotide sequence ID" value="XM_005783125.1"/>
</dbReference>
<dbReference type="STRING" id="2903.R1D5U3"/>
<dbReference type="SUPFAM" id="SSF50978">
    <property type="entry name" value="WD40 repeat-like"/>
    <property type="match status" value="1"/>
</dbReference>
<dbReference type="Proteomes" id="UP000013827">
    <property type="component" value="Unassembled WGS sequence"/>
</dbReference>
<dbReference type="PaxDb" id="2903-EOD30753"/>
<name>A0A0D3K4R8_EMIH1</name>
<keyword evidence="2" id="KW-1185">Reference proteome</keyword>
<evidence type="ECO:0008006" key="3">
    <source>
        <dbReference type="Google" id="ProtNLM"/>
    </source>
</evidence>
<reference evidence="1" key="2">
    <citation type="submission" date="2024-10" db="UniProtKB">
        <authorList>
            <consortium name="EnsemblProtists"/>
        </authorList>
    </citation>
    <scope>IDENTIFICATION</scope>
</reference>
<organism evidence="1 2">
    <name type="scientific">Emiliania huxleyi (strain CCMP1516)</name>
    <dbReference type="NCBI Taxonomy" id="280463"/>
    <lineage>
        <taxon>Eukaryota</taxon>
        <taxon>Haptista</taxon>
        <taxon>Haptophyta</taxon>
        <taxon>Prymnesiophyceae</taxon>
        <taxon>Isochrysidales</taxon>
        <taxon>Noelaerhabdaceae</taxon>
        <taxon>Emiliania</taxon>
    </lineage>
</organism>
<reference evidence="2" key="1">
    <citation type="journal article" date="2013" name="Nature">
        <title>Pan genome of the phytoplankton Emiliania underpins its global distribution.</title>
        <authorList>
            <person name="Read B.A."/>
            <person name="Kegel J."/>
            <person name="Klute M.J."/>
            <person name="Kuo A."/>
            <person name="Lefebvre S.C."/>
            <person name="Maumus F."/>
            <person name="Mayer C."/>
            <person name="Miller J."/>
            <person name="Monier A."/>
            <person name="Salamov A."/>
            <person name="Young J."/>
            <person name="Aguilar M."/>
            <person name="Claverie J.M."/>
            <person name="Frickenhaus S."/>
            <person name="Gonzalez K."/>
            <person name="Herman E.K."/>
            <person name="Lin Y.C."/>
            <person name="Napier J."/>
            <person name="Ogata H."/>
            <person name="Sarno A.F."/>
            <person name="Shmutz J."/>
            <person name="Schroeder D."/>
            <person name="de Vargas C."/>
            <person name="Verret F."/>
            <person name="von Dassow P."/>
            <person name="Valentin K."/>
            <person name="Van de Peer Y."/>
            <person name="Wheeler G."/>
            <person name="Dacks J.B."/>
            <person name="Delwiche C.F."/>
            <person name="Dyhrman S.T."/>
            <person name="Glockner G."/>
            <person name="John U."/>
            <person name="Richards T."/>
            <person name="Worden A.Z."/>
            <person name="Zhang X."/>
            <person name="Grigoriev I.V."/>
            <person name="Allen A.E."/>
            <person name="Bidle K."/>
            <person name="Borodovsky M."/>
            <person name="Bowler C."/>
            <person name="Brownlee C."/>
            <person name="Cock J.M."/>
            <person name="Elias M."/>
            <person name="Gladyshev V.N."/>
            <person name="Groth M."/>
            <person name="Guda C."/>
            <person name="Hadaegh A."/>
            <person name="Iglesias-Rodriguez M.D."/>
            <person name="Jenkins J."/>
            <person name="Jones B.M."/>
            <person name="Lawson T."/>
            <person name="Leese F."/>
            <person name="Lindquist E."/>
            <person name="Lobanov A."/>
            <person name="Lomsadze A."/>
            <person name="Malik S.B."/>
            <person name="Marsh M.E."/>
            <person name="Mackinder L."/>
            <person name="Mock T."/>
            <person name="Mueller-Roeber B."/>
            <person name="Pagarete A."/>
            <person name="Parker M."/>
            <person name="Probert I."/>
            <person name="Quesneville H."/>
            <person name="Raines C."/>
            <person name="Rensing S.A."/>
            <person name="Riano-Pachon D.M."/>
            <person name="Richier S."/>
            <person name="Rokitta S."/>
            <person name="Shiraiwa Y."/>
            <person name="Soanes D.M."/>
            <person name="van der Giezen M."/>
            <person name="Wahlund T.M."/>
            <person name="Williams B."/>
            <person name="Wilson W."/>
            <person name="Wolfe G."/>
            <person name="Wurch L.L."/>
        </authorList>
    </citation>
    <scope>NUCLEOTIDE SEQUENCE</scope>
</reference>
<accession>A0A0D3K4R8</accession>
<dbReference type="InterPro" id="IPR036322">
    <property type="entry name" value="WD40_repeat_dom_sf"/>
</dbReference>
<dbReference type="Gene3D" id="2.130.10.10">
    <property type="entry name" value="YVTN repeat-like/Quinoprotein amine dehydrogenase"/>
    <property type="match status" value="1"/>
</dbReference>
<dbReference type="AlphaFoldDB" id="A0A0D3K4R8"/>